<dbReference type="RefSeq" id="WP_149096856.1">
    <property type="nucleotide sequence ID" value="NZ_BMMG01000001.1"/>
</dbReference>
<feature type="domain" description="TonB-dependent receptor plug" evidence="14">
    <location>
        <begin position="117"/>
        <end position="223"/>
    </location>
</feature>
<evidence type="ECO:0000313" key="18">
    <source>
        <dbReference type="Proteomes" id="UP001570846"/>
    </source>
</evidence>
<evidence type="ECO:0000313" key="17">
    <source>
        <dbReference type="Proteomes" id="UP000323866"/>
    </source>
</evidence>
<reference evidence="15 17" key="2">
    <citation type="submission" date="2019-09" db="EMBL/GenBank/DDBJ databases">
        <title>A bacterium isolated from glacier soil.</title>
        <authorList>
            <person name="Liu Q."/>
        </authorList>
    </citation>
    <scope>NUCLEOTIDE SEQUENCE [LARGE SCALE GENOMIC DNA]</scope>
    <source>
        <strain evidence="15 17">MDT1-10-3</strain>
    </source>
</reference>
<reference evidence="15 17" key="1">
    <citation type="submission" date="2019-07" db="EMBL/GenBank/DDBJ databases">
        <authorList>
            <person name="Qu J.-H."/>
        </authorList>
    </citation>
    <scope>NUCLEOTIDE SEQUENCE [LARGE SCALE GENOMIC DNA]</scope>
    <source>
        <strain evidence="15 17">MDT1-10-3</strain>
    </source>
</reference>
<organism evidence="15 17">
    <name type="scientific">Rufibacter glacialis</name>
    <dbReference type="NCBI Taxonomy" id="1259555"/>
    <lineage>
        <taxon>Bacteria</taxon>
        <taxon>Pseudomonadati</taxon>
        <taxon>Bacteroidota</taxon>
        <taxon>Cytophagia</taxon>
        <taxon>Cytophagales</taxon>
        <taxon>Hymenobacteraceae</taxon>
        <taxon>Rufibacter</taxon>
    </lineage>
</organism>
<gene>
    <name evidence="16" type="ORF">ACD591_12480</name>
    <name evidence="15" type="ORF">FOE74_01590</name>
</gene>
<keyword evidence="7 10" id="KW-0472">Membrane</keyword>
<dbReference type="AlphaFoldDB" id="A0A5M8QLV9"/>
<dbReference type="InterPro" id="IPR008969">
    <property type="entry name" value="CarboxyPept-like_regulatory"/>
</dbReference>
<keyword evidence="18" id="KW-1185">Reference proteome</keyword>
<dbReference type="InterPro" id="IPR023997">
    <property type="entry name" value="TonB-dep_OMP_SusC/RagA_CS"/>
</dbReference>
<keyword evidence="5 12" id="KW-0732">Signal</keyword>
<dbReference type="SUPFAM" id="SSF56935">
    <property type="entry name" value="Porins"/>
    <property type="match status" value="1"/>
</dbReference>
<feature type="domain" description="TonB-dependent receptor-like beta-barrel" evidence="13">
    <location>
        <begin position="455"/>
        <end position="804"/>
    </location>
</feature>
<keyword evidence="6 11" id="KW-0798">TonB box</keyword>
<evidence type="ECO:0000256" key="2">
    <source>
        <dbReference type="ARBA" id="ARBA00022448"/>
    </source>
</evidence>
<evidence type="ECO:0000313" key="16">
    <source>
        <dbReference type="EMBL" id="MFA1772109.1"/>
    </source>
</evidence>
<protein>
    <submittedName>
        <fullName evidence="15">SusC/RagA family TonB-linked outer membrane protein</fullName>
    </submittedName>
</protein>
<evidence type="ECO:0000256" key="8">
    <source>
        <dbReference type="ARBA" id="ARBA00023170"/>
    </source>
</evidence>
<keyword evidence="8" id="KW-0675">Receptor</keyword>
<keyword evidence="3 10" id="KW-1134">Transmembrane beta strand</keyword>
<dbReference type="EMBL" id="JBGOGF010000006">
    <property type="protein sequence ID" value="MFA1772109.1"/>
    <property type="molecule type" value="Genomic_DNA"/>
</dbReference>
<evidence type="ECO:0000256" key="10">
    <source>
        <dbReference type="PROSITE-ProRule" id="PRU01360"/>
    </source>
</evidence>
<dbReference type="Proteomes" id="UP001570846">
    <property type="component" value="Unassembled WGS sequence"/>
</dbReference>
<evidence type="ECO:0000256" key="5">
    <source>
        <dbReference type="ARBA" id="ARBA00022729"/>
    </source>
</evidence>
<dbReference type="GO" id="GO:0015344">
    <property type="term" value="F:siderophore uptake transmembrane transporter activity"/>
    <property type="evidence" value="ECO:0007669"/>
    <property type="project" value="TreeGrafter"/>
</dbReference>
<dbReference type="InterPro" id="IPR039426">
    <property type="entry name" value="TonB-dep_rcpt-like"/>
</dbReference>
<dbReference type="OrthoDB" id="9768177at2"/>
<dbReference type="NCBIfam" id="TIGR04057">
    <property type="entry name" value="SusC_RagA_signa"/>
    <property type="match status" value="1"/>
</dbReference>
<dbReference type="Pfam" id="PF00593">
    <property type="entry name" value="TonB_dep_Rec_b-barrel"/>
    <property type="match status" value="1"/>
</dbReference>
<dbReference type="GO" id="GO:0009279">
    <property type="term" value="C:cell outer membrane"/>
    <property type="evidence" value="ECO:0007669"/>
    <property type="project" value="UniProtKB-SubCell"/>
</dbReference>
<feature type="chain" id="PRO_5024412258" evidence="12">
    <location>
        <begin position="22"/>
        <end position="1077"/>
    </location>
</feature>
<evidence type="ECO:0000256" key="9">
    <source>
        <dbReference type="ARBA" id="ARBA00023237"/>
    </source>
</evidence>
<keyword evidence="4 10" id="KW-0812">Transmembrane</keyword>
<accession>A0A5M8QLV9</accession>
<keyword evidence="2 10" id="KW-0813">Transport</keyword>
<dbReference type="InterPro" id="IPR000531">
    <property type="entry name" value="Beta-barrel_TonB"/>
</dbReference>
<dbReference type="Pfam" id="PF07715">
    <property type="entry name" value="Plug"/>
    <property type="match status" value="1"/>
</dbReference>
<evidence type="ECO:0000256" key="1">
    <source>
        <dbReference type="ARBA" id="ARBA00004571"/>
    </source>
</evidence>
<dbReference type="NCBIfam" id="TIGR04056">
    <property type="entry name" value="OMP_RagA_SusC"/>
    <property type="match status" value="1"/>
</dbReference>
<keyword evidence="9 10" id="KW-0998">Cell outer membrane</keyword>
<evidence type="ECO:0000259" key="13">
    <source>
        <dbReference type="Pfam" id="PF00593"/>
    </source>
</evidence>
<evidence type="ECO:0000256" key="6">
    <source>
        <dbReference type="ARBA" id="ARBA00023077"/>
    </source>
</evidence>
<proteinExistence type="inferred from homology"/>
<dbReference type="Pfam" id="PF13715">
    <property type="entry name" value="CarbopepD_reg_2"/>
    <property type="match status" value="1"/>
</dbReference>
<evidence type="ECO:0000313" key="15">
    <source>
        <dbReference type="EMBL" id="KAA6437217.1"/>
    </source>
</evidence>
<evidence type="ECO:0000256" key="4">
    <source>
        <dbReference type="ARBA" id="ARBA00022692"/>
    </source>
</evidence>
<dbReference type="Gene3D" id="2.170.130.10">
    <property type="entry name" value="TonB-dependent receptor, plug domain"/>
    <property type="match status" value="1"/>
</dbReference>
<dbReference type="InterPro" id="IPR023996">
    <property type="entry name" value="TonB-dep_OMP_SusC/RagA"/>
</dbReference>
<dbReference type="GO" id="GO:0044718">
    <property type="term" value="P:siderophore transmembrane transport"/>
    <property type="evidence" value="ECO:0007669"/>
    <property type="project" value="TreeGrafter"/>
</dbReference>
<dbReference type="Proteomes" id="UP000323866">
    <property type="component" value="Unassembled WGS sequence"/>
</dbReference>
<sequence>MKRALLFSFVLLLVLFTQAWAQTRTVTGRVTDAATGEGMPGVTVQLKGSTTAVPTDVNGSYSIGVPNAGGTLIFTFIGFTNQEITVGSQSTVNVRLSTDAEALQEVVVTGYSTSTQQAFTGSAKVVSGEALERKNVANVSQALAGEVAGVRVINTSGQPGTVATIRIRGIGSVNGNRDPLYVVDGVPFLGSINSINPSDIESTTVLKDAAATAIYGSRGANGVVVITTRSGRGKKSFIEADANFGTNMQLLPRYETIKSPEQYIALGWEGLYNYPNTGTAADRIAYANTNLFSNSGVRTGYNLWNAANGAALIDPATRSVREGVTRKYDPENWEDYAFQDAARREYNIKLGGSSGKTSYFTSFGYLDDKGYSIASDYERLTARLNLRQEVTKWLTGGINFNYAKSETNEGGQTSDSGSIFWFVDNIPSIYPLFKRDAAGGLIPDPFFEGANVYDYGAEGNFARGFGGLTNSIADAIYNTRRHNRDEINGNANLDFNIMEGLTLENRIGVQYSHNKYGYLNNKFYGSAAGQQGSLGLTRTERFSYNLLNLLRYTKSFGQHGIEALVAHEATDYDQNVFSASGYRLVDPNILELSNAVVKNPTQNSYTTRYTLESYFGQLNYDFSKKYFLSATIRRDGSSRFINEKWGTFGSVGAAWLVSGEDFMSSLGFIDFLKLKASYGLIGDQAGVGVYSGYDLYNVDNVNNQPGFSFATKGNPDLTWETSKMFQTGVEFELGKYVSASLDYYVKNTDNLIFDIRTAPSLGYAILTSNAGKLQNKGFEFDVTGHILQTKDFRLDVSVNGEIFTNGITEMPLDPSTGQPKVIDVQGNYGWSEGHSIFDFYMREWAGVDPLDGRGMWTVHYVDANKNGSFNTGEQISSLTDYLAKNPDQAGNILVGTTKTYSEATQKYVGKSPIPDVRGGFNLSAGFKGFDLTAQVLYSFGGYAYDAAYASLMHSGVVGSNNWHVDILNRWQSAENPGNGSVPRLSNARDANVTSASTRFLTKANYLALNNVRLSYTVPVSLTSRIGVGGVSVWVSGDNLWLNSARKGFNPSTAETGGSNTYLYSPLSTVSAGLRIKI</sequence>
<dbReference type="PANTHER" id="PTHR30069:SF29">
    <property type="entry name" value="HEMOGLOBIN AND HEMOGLOBIN-HAPTOGLOBIN-BINDING PROTEIN 1-RELATED"/>
    <property type="match status" value="1"/>
</dbReference>
<evidence type="ECO:0000256" key="11">
    <source>
        <dbReference type="RuleBase" id="RU003357"/>
    </source>
</evidence>
<dbReference type="PROSITE" id="PS52016">
    <property type="entry name" value="TONB_DEPENDENT_REC_3"/>
    <property type="match status" value="1"/>
</dbReference>
<comment type="subcellular location">
    <subcellularLocation>
        <location evidence="1 10">Cell outer membrane</location>
        <topology evidence="1 10">Multi-pass membrane protein</topology>
    </subcellularLocation>
</comment>
<dbReference type="Gene3D" id="2.60.40.1120">
    <property type="entry name" value="Carboxypeptidase-like, regulatory domain"/>
    <property type="match status" value="1"/>
</dbReference>
<dbReference type="EMBL" id="VKKZ01000010">
    <property type="protein sequence ID" value="KAA6437217.1"/>
    <property type="molecule type" value="Genomic_DNA"/>
</dbReference>
<comment type="similarity">
    <text evidence="10 11">Belongs to the TonB-dependent receptor family.</text>
</comment>
<dbReference type="Gene3D" id="2.40.170.20">
    <property type="entry name" value="TonB-dependent receptor, beta-barrel domain"/>
    <property type="match status" value="1"/>
</dbReference>
<dbReference type="InterPro" id="IPR036942">
    <property type="entry name" value="Beta-barrel_TonB_sf"/>
</dbReference>
<evidence type="ECO:0000256" key="7">
    <source>
        <dbReference type="ARBA" id="ARBA00023136"/>
    </source>
</evidence>
<dbReference type="InterPro" id="IPR037066">
    <property type="entry name" value="Plug_dom_sf"/>
</dbReference>
<dbReference type="SUPFAM" id="SSF49464">
    <property type="entry name" value="Carboxypeptidase regulatory domain-like"/>
    <property type="match status" value="1"/>
</dbReference>
<evidence type="ECO:0000256" key="12">
    <source>
        <dbReference type="SAM" id="SignalP"/>
    </source>
</evidence>
<feature type="signal peptide" evidence="12">
    <location>
        <begin position="1"/>
        <end position="21"/>
    </location>
</feature>
<name>A0A5M8QLV9_9BACT</name>
<evidence type="ECO:0000259" key="14">
    <source>
        <dbReference type="Pfam" id="PF07715"/>
    </source>
</evidence>
<evidence type="ECO:0000256" key="3">
    <source>
        <dbReference type="ARBA" id="ARBA00022452"/>
    </source>
</evidence>
<comment type="caution">
    <text evidence="15">The sequence shown here is derived from an EMBL/GenBank/DDBJ whole genome shotgun (WGS) entry which is preliminary data.</text>
</comment>
<dbReference type="InterPro" id="IPR012910">
    <property type="entry name" value="Plug_dom"/>
</dbReference>
<dbReference type="PANTHER" id="PTHR30069">
    <property type="entry name" value="TONB-DEPENDENT OUTER MEMBRANE RECEPTOR"/>
    <property type="match status" value="1"/>
</dbReference>
<reference evidence="16 18" key="3">
    <citation type="submission" date="2024-08" db="EMBL/GenBank/DDBJ databases">
        <authorList>
            <person name="Wei W."/>
        </authorList>
    </citation>
    <scope>NUCLEOTIDE SEQUENCE [LARGE SCALE GENOMIC DNA]</scope>
    <source>
        <strain evidence="16 18">XU2</strain>
    </source>
</reference>